<reference evidence="3" key="2">
    <citation type="submission" date="2017-12" db="EMBL/GenBank/DDBJ databases">
        <title>Genome sequence of the Bar-tailed Godwit (Limosa lapponica baueri).</title>
        <authorList>
            <person name="Lima N.C.B."/>
            <person name="Parody-Merino A.M."/>
            <person name="Battley P.F."/>
            <person name="Fidler A.E."/>
            <person name="Prosdocimi F."/>
        </authorList>
    </citation>
    <scope>NUCLEOTIDE SEQUENCE [LARGE SCALE GENOMIC DNA]</scope>
</reference>
<accession>A0A2I0UQM7</accession>
<evidence type="ECO:0000313" key="2">
    <source>
        <dbReference type="EMBL" id="PKU48353.1"/>
    </source>
</evidence>
<organism evidence="2 3">
    <name type="scientific">Limosa lapponica baueri</name>
    <dbReference type="NCBI Taxonomy" id="1758121"/>
    <lineage>
        <taxon>Eukaryota</taxon>
        <taxon>Metazoa</taxon>
        <taxon>Chordata</taxon>
        <taxon>Craniata</taxon>
        <taxon>Vertebrata</taxon>
        <taxon>Euteleostomi</taxon>
        <taxon>Archelosauria</taxon>
        <taxon>Archosauria</taxon>
        <taxon>Dinosauria</taxon>
        <taxon>Saurischia</taxon>
        <taxon>Theropoda</taxon>
        <taxon>Coelurosauria</taxon>
        <taxon>Aves</taxon>
        <taxon>Neognathae</taxon>
        <taxon>Neoaves</taxon>
        <taxon>Charadriiformes</taxon>
        <taxon>Scolopacidae</taxon>
        <taxon>Limosa</taxon>
    </lineage>
</organism>
<dbReference type="EMBL" id="KZ505655">
    <property type="protein sequence ID" value="PKU48353.1"/>
    <property type="molecule type" value="Genomic_DNA"/>
</dbReference>
<feature type="compositionally biased region" description="Basic and acidic residues" evidence="1">
    <location>
        <begin position="12"/>
        <end position="71"/>
    </location>
</feature>
<protein>
    <submittedName>
        <fullName evidence="2">Uncharacterized protein</fullName>
    </submittedName>
</protein>
<gene>
    <name evidence="2" type="ORF">llap_1353</name>
</gene>
<feature type="region of interest" description="Disordered" evidence="1">
    <location>
        <begin position="1"/>
        <end position="78"/>
    </location>
</feature>
<proteinExistence type="predicted"/>
<dbReference type="AlphaFoldDB" id="A0A2I0UQM7"/>
<reference evidence="3" key="1">
    <citation type="submission" date="2017-11" db="EMBL/GenBank/DDBJ databases">
        <authorList>
            <person name="Lima N.C."/>
            <person name="Parody-Merino A.M."/>
            <person name="Battley P.F."/>
            <person name="Fidler A.E."/>
            <person name="Prosdocimi F."/>
        </authorList>
    </citation>
    <scope>NUCLEOTIDE SEQUENCE [LARGE SCALE GENOMIC DNA]</scope>
</reference>
<name>A0A2I0UQM7_LIMLA</name>
<evidence type="ECO:0000313" key="3">
    <source>
        <dbReference type="Proteomes" id="UP000233556"/>
    </source>
</evidence>
<evidence type="ECO:0000256" key="1">
    <source>
        <dbReference type="SAM" id="MobiDB-lite"/>
    </source>
</evidence>
<dbReference type="Proteomes" id="UP000233556">
    <property type="component" value="Unassembled WGS sequence"/>
</dbReference>
<sequence length="78" mass="9222">MGVLESCVSQCGREREERRGEERGEERRGEERRGEERRGEERGKESMEWSMEDKQCQTDTFDIRVRNDGANKVEQPSE</sequence>
<keyword evidence="3" id="KW-1185">Reference proteome</keyword>